<protein>
    <submittedName>
        <fullName evidence="1">Uncharacterized protein</fullName>
    </submittedName>
</protein>
<dbReference type="EMBL" id="CAAHCZ010000001">
    <property type="protein sequence ID" value="VGL78188.1"/>
    <property type="molecule type" value="Genomic_DNA"/>
</dbReference>
<accession>A0A486PSG1</accession>
<evidence type="ECO:0000313" key="1">
    <source>
        <dbReference type="EMBL" id="VGL78188.1"/>
    </source>
</evidence>
<dbReference type="AlphaFoldDB" id="A0A486PSG1"/>
<gene>
    <name evidence="1" type="ORF">SAMEA4873656_00034</name>
</gene>
<sequence length="113" mass="12113">MESNEIMCNVERWLDNQAVNSIGICLDGLNTTGNTHISGGSSVLTGSAATQEREIGKELSLITDIDELAEKLVSSPANFVTTVMGIAQIAPGGNRLNLKVQTMLRISKNILIR</sequence>
<reference evidence="1" key="1">
    <citation type="submission" date="2019-03" db="EMBL/GenBank/DDBJ databases">
        <authorList>
            <consortium name="Pathogen Informatics"/>
        </authorList>
    </citation>
    <scope>NUCLEOTIDE SEQUENCE</scope>
    <source>
        <strain evidence="1">5012STDY7626466</strain>
    </source>
</reference>
<name>A0A486PSG1_KLEPN</name>
<organism evidence="1">
    <name type="scientific">Klebsiella pneumoniae</name>
    <dbReference type="NCBI Taxonomy" id="573"/>
    <lineage>
        <taxon>Bacteria</taxon>
        <taxon>Pseudomonadati</taxon>
        <taxon>Pseudomonadota</taxon>
        <taxon>Gammaproteobacteria</taxon>
        <taxon>Enterobacterales</taxon>
        <taxon>Enterobacteriaceae</taxon>
        <taxon>Klebsiella/Raoultella group</taxon>
        <taxon>Klebsiella</taxon>
        <taxon>Klebsiella pneumoniae complex</taxon>
    </lineage>
</organism>
<proteinExistence type="predicted"/>